<evidence type="ECO:0000256" key="1">
    <source>
        <dbReference type="ARBA" id="ARBA00004496"/>
    </source>
</evidence>
<evidence type="ECO:0000256" key="3">
    <source>
        <dbReference type="ARBA" id="ARBA00013164"/>
    </source>
</evidence>
<dbReference type="SUPFAM" id="SSF47323">
    <property type="entry name" value="Anticodon-binding domain of a subclass of class I aminoacyl-tRNA synthetases"/>
    <property type="match status" value="1"/>
</dbReference>
<evidence type="ECO:0000256" key="6">
    <source>
        <dbReference type="ARBA" id="ARBA00022840"/>
    </source>
</evidence>
<dbReference type="Pfam" id="PF09334">
    <property type="entry name" value="tRNA-synt_1g"/>
    <property type="match status" value="1"/>
</dbReference>
<evidence type="ECO:0000256" key="5">
    <source>
        <dbReference type="ARBA" id="ARBA00022741"/>
    </source>
</evidence>
<dbReference type="GO" id="GO:0004823">
    <property type="term" value="F:leucine-tRNA ligase activity"/>
    <property type="evidence" value="ECO:0007669"/>
    <property type="project" value="UniProtKB-EC"/>
</dbReference>
<name>A0A2U1J990_SMIAN</name>
<dbReference type="InterPro" id="IPR001412">
    <property type="entry name" value="aa-tRNA-synth_I_CS"/>
</dbReference>
<keyword evidence="8 11" id="KW-0030">Aminoacyl-tRNA synthetase</keyword>
<proteinExistence type="inferred from homology"/>
<dbReference type="SUPFAM" id="SSF52374">
    <property type="entry name" value="Nucleotidylyl transferase"/>
    <property type="match status" value="1"/>
</dbReference>
<dbReference type="Pfam" id="PF08264">
    <property type="entry name" value="Anticodon_1"/>
    <property type="match status" value="1"/>
</dbReference>
<evidence type="ECO:0000256" key="11">
    <source>
        <dbReference type="RuleBase" id="RU363035"/>
    </source>
</evidence>
<dbReference type="GO" id="GO:0006429">
    <property type="term" value="P:leucyl-tRNA aminoacylation"/>
    <property type="evidence" value="ECO:0007669"/>
    <property type="project" value="InterPro"/>
</dbReference>
<comment type="catalytic activity">
    <reaction evidence="10">
        <text>tRNA(Leu) + L-leucine + ATP = L-leucyl-tRNA(Leu) + AMP + diphosphate</text>
        <dbReference type="Rhea" id="RHEA:11688"/>
        <dbReference type="Rhea" id="RHEA-COMP:9613"/>
        <dbReference type="Rhea" id="RHEA-COMP:9622"/>
        <dbReference type="ChEBI" id="CHEBI:30616"/>
        <dbReference type="ChEBI" id="CHEBI:33019"/>
        <dbReference type="ChEBI" id="CHEBI:57427"/>
        <dbReference type="ChEBI" id="CHEBI:78442"/>
        <dbReference type="ChEBI" id="CHEBI:78494"/>
        <dbReference type="ChEBI" id="CHEBI:456215"/>
        <dbReference type="EC" id="6.1.1.4"/>
    </reaction>
</comment>
<feature type="domain" description="Methionyl/Leucyl tRNA synthetase" evidence="14">
    <location>
        <begin position="681"/>
        <end position="765"/>
    </location>
</feature>
<dbReference type="InterPro" id="IPR014729">
    <property type="entry name" value="Rossmann-like_a/b/a_fold"/>
</dbReference>
<keyword evidence="4 11" id="KW-0436">Ligase</keyword>
<sequence>MSQVAPEQKFSKRDALRKIELGYQKEWKEKKIYQKEAPKIESENEEDWKTLHDKYPKYMATFPFPYMNGSLHLGHSFSFSKAEFSVRFQQLKGKNALFPFGLHATGMPIKASADKISHEISLFGKDFSGYYNSIENIQQGVDKMEVKSNKADKAPKITYQFQIMESLGFSRDEIYKFSEPQFWLDTFAPLAIRDVTSMGCCVDWRRSFITTDANPFFDSFARWQFQRLRDMDKIKFGKRYTIWSIKDGQPCMDHDRVSGEGVGPVEYTVIKLKVIQWSESSKATRELADWAVPAESNVFLVAATMRPETMYGQTNCFVGVNIQYGAFDVGNGNVFIMTERAAKNMSHQGNSAIPNQVTRLGTIKGSDLVGTKVSAPLTSYDHVYVLPMDNVLATKGTGVVTSVPSDAPADYVALRDLQKKPEYYGIDKSWVEGYEPIDIIKTNLYGTKTAKTLVETLKIQSQKDTLQLEEAKDLAYKEGFYNGVMIVGKYAGTPAQEAKILTRADLIESGEGLAYAEPENAVTSRSGDDCIVALCDQWYIDYGEPEWRNLTESYLKNIDTGSAETRHQFNATLGWLNQWACARSFGLGTKVPWDDSILIESLSDSTIYMAYYTVSHLLHPNTLDGSDVGPLGIAHSDMDYEAWDYVLLGKAIPESHPKYKELRELRKSFLYWYPMDLRTSGKDLIQNHLTFCLYNHSAIFPAELQPRAIHGNGHLMLNGNKMSKSTGNFMTLSDSILKYGADATRISLADAGDGLEDANFEMATANASILRLYSFIEWAMGVYSIKTGLDDAKPDVVALRSEDSPLDLFDTIFLAMIDDLTIAAYNAYEASSYRLALKNAFYEMLSARDWYREVTTVSGLNMHKSVLTKFISRLALIMVPITPHWSEHLWTHILGNKTSILNEVFSVSDLITESSLKHIDSNVSVGEYIKKLVRSIRDAETQLIKQSKAKKLKTVVNFDPNQPKSLIITVSQFYPKWQDSVVEVLKANYNEETKSFDDAAIKASLGKLGLLKDKKTMPFANEIKKSVFKSGVSEFDRKLHFNESDILNKLHLYISKAANFETVETILAADESQAKNATPGSPSFTIANITSQ</sequence>
<evidence type="ECO:0000259" key="14">
    <source>
        <dbReference type="Pfam" id="PF09334"/>
    </source>
</evidence>
<dbReference type="SUPFAM" id="SSF50677">
    <property type="entry name" value="ValRS/IleRS/LeuRS editing domain"/>
    <property type="match status" value="1"/>
</dbReference>
<keyword evidence="7 11" id="KW-0648">Protein biosynthesis</keyword>
<evidence type="ECO:0000313" key="17">
    <source>
        <dbReference type="Proteomes" id="UP000245591"/>
    </source>
</evidence>
<organism evidence="16 17">
    <name type="scientific">Smittium angustum</name>
    <dbReference type="NCBI Taxonomy" id="133377"/>
    <lineage>
        <taxon>Eukaryota</taxon>
        <taxon>Fungi</taxon>
        <taxon>Fungi incertae sedis</taxon>
        <taxon>Zoopagomycota</taxon>
        <taxon>Kickxellomycotina</taxon>
        <taxon>Harpellomycetes</taxon>
        <taxon>Harpellales</taxon>
        <taxon>Legeriomycetaceae</taxon>
        <taxon>Smittium</taxon>
    </lineage>
</organism>
<dbReference type="Pfam" id="PF24810">
    <property type="entry name" value="RBD_LARS1"/>
    <property type="match status" value="1"/>
</dbReference>
<evidence type="ECO:0000256" key="2">
    <source>
        <dbReference type="ARBA" id="ARBA00005594"/>
    </source>
</evidence>
<accession>A0A2U1J990</accession>
<dbReference type="FunFam" id="3.90.740.10:FF:000001">
    <property type="entry name" value="Leucine--tRNA ligase, cytoplasmic"/>
    <property type="match status" value="1"/>
</dbReference>
<keyword evidence="5 11" id="KW-0547">Nucleotide-binding</keyword>
<evidence type="ECO:0000259" key="15">
    <source>
        <dbReference type="Pfam" id="PF24810"/>
    </source>
</evidence>
<dbReference type="Proteomes" id="UP000245591">
    <property type="component" value="Unassembled WGS sequence"/>
</dbReference>
<keyword evidence="17" id="KW-1185">Reference proteome</keyword>
<protein>
    <recommendedName>
        <fullName evidence="3">leucine--tRNA ligase</fullName>
        <ecNumber evidence="3">6.1.1.4</ecNumber>
    </recommendedName>
    <alternativeName>
        <fullName evidence="9">Leucyl-tRNA synthetase</fullName>
    </alternativeName>
</protein>
<dbReference type="Gene3D" id="1.10.730.10">
    <property type="entry name" value="Isoleucyl-tRNA Synthetase, Domain 1"/>
    <property type="match status" value="1"/>
</dbReference>
<dbReference type="PANTHER" id="PTHR45794:SF1">
    <property type="entry name" value="LEUCINE--TRNA LIGASE, CYTOPLASMIC"/>
    <property type="match status" value="1"/>
</dbReference>
<dbReference type="NCBIfam" id="TIGR00395">
    <property type="entry name" value="leuS_arch"/>
    <property type="match status" value="1"/>
</dbReference>
<dbReference type="InterPro" id="IPR004493">
    <property type="entry name" value="Leu-tRNA-synth_Ia_arc/euk"/>
</dbReference>
<dbReference type="GO" id="GO:0002161">
    <property type="term" value="F:aminoacyl-tRNA deacylase activity"/>
    <property type="evidence" value="ECO:0007669"/>
    <property type="project" value="InterPro"/>
</dbReference>
<dbReference type="EMBL" id="MBFU01000143">
    <property type="protein sequence ID" value="PWA01672.1"/>
    <property type="molecule type" value="Genomic_DNA"/>
</dbReference>
<evidence type="ECO:0000256" key="7">
    <source>
        <dbReference type="ARBA" id="ARBA00022917"/>
    </source>
</evidence>
<evidence type="ECO:0000259" key="12">
    <source>
        <dbReference type="Pfam" id="PF00133"/>
    </source>
</evidence>
<evidence type="ECO:0000256" key="4">
    <source>
        <dbReference type="ARBA" id="ARBA00022598"/>
    </source>
</evidence>
<dbReference type="GO" id="GO:0005524">
    <property type="term" value="F:ATP binding"/>
    <property type="evidence" value="ECO:0007669"/>
    <property type="project" value="UniProtKB-KW"/>
</dbReference>
<feature type="domain" description="Methionyl/Valyl/Leucyl/Isoleucyl-tRNA synthetase anticodon-binding" evidence="13">
    <location>
        <begin position="810"/>
        <end position="949"/>
    </location>
</feature>
<feature type="domain" description="Leucine--tRNA ligase RagD-binding" evidence="15">
    <location>
        <begin position="970"/>
        <end position="1038"/>
    </location>
</feature>
<reference evidence="16 17" key="1">
    <citation type="journal article" date="2018" name="MBio">
        <title>Comparative Genomics Reveals the Core Gene Toolbox for the Fungus-Insect Symbiosis.</title>
        <authorList>
            <person name="Wang Y."/>
            <person name="Stata M."/>
            <person name="Wang W."/>
            <person name="Stajich J.E."/>
            <person name="White M.M."/>
            <person name="Moncalvo J.M."/>
        </authorList>
    </citation>
    <scope>NUCLEOTIDE SEQUENCE [LARGE SCALE GENOMIC DNA]</scope>
    <source>
        <strain evidence="16 17">AUS-126-30</strain>
    </source>
</reference>
<dbReference type="InterPro" id="IPR013155">
    <property type="entry name" value="M/V/L/I-tRNA-synth_anticd-bd"/>
</dbReference>
<evidence type="ECO:0000259" key="13">
    <source>
        <dbReference type="Pfam" id="PF08264"/>
    </source>
</evidence>
<dbReference type="InterPro" id="IPR009080">
    <property type="entry name" value="tRNAsynth_Ia_anticodon-bd"/>
</dbReference>
<dbReference type="InterPro" id="IPR055416">
    <property type="entry name" value="RBD_LARS1"/>
</dbReference>
<evidence type="ECO:0000256" key="9">
    <source>
        <dbReference type="ARBA" id="ARBA00030520"/>
    </source>
</evidence>
<comment type="caution">
    <text evidence="16">The sequence shown here is derived from an EMBL/GenBank/DDBJ whole genome shotgun (WGS) entry which is preliminary data.</text>
</comment>
<dbReference type="Gene3D" id="3.40.50.620">
    <property type="entry name" value="HUPs"/>
    <property type="match status" value="1"/>
</dbReference>
<dbReference type="PROSITE" id="PS00178">
    <property type="entry name" value="AA_TRNA_LIGASE_I"/>
    <property type="match status" value="1"/>
</dbReference>
<dbReference type="NCBIfam" id="NF008957">
    <property type="entry name" value="PRK12300.1"/>
    <property type="match status" value="1"/>
</dbReference>
<gene>
    <name evidence="16" type="ORF">BB558_002217</name>
</gene>
<dbReference type="GO" id="GO:0005737">
    <property type="term" value="C:cytoplasm"/>
    <property type="evidence" value="ECO:0007669"/>
    <property type="project" value="UniProtKB-SubCell"/>
</dbReference>
<feature type="domain" description="Aminoacyl-tRNA synthetase class Ia" evidence="12">
    <location>
        <begin position="50"/>
        <end position="115"/>
    </location>
</feature>
<dbReference type="Gene3D" id="3.90.740.10">
    <property type="entry name" value="Valyl/Leucyl/Isoleucyl-tRNA synthetase, editing domain"/>
    <property type="match status" value="1"/>
</dbReference>
<dbReference type="PANTHER" id="PTHR45794">
    <property type="entry name" value="LEUCYL-TRNA SYNTHETASE"/>
    <property type="match status" value="1"/>
</dbReference>
<dbReference type="InterPro" id="IPR009008">
    <property type="entry name" value="Val/Leu/Ile-tRNA-synth_edit"/>
</dbReference>
<dbReference type="InterPro" id="IPR015413">
    <property type="entry name" value="Methionyl/Leucyl_tRNA_Synth"/>
</dbReference>
<comment type="similarity">
    <text evidence="2 11">Belongs to the class-I aminoacyl-tRNA synthetase family.</text>
</comment>
<evidence type="ECO:0000256" key="10">
    <source>
        <dbReference type="ARBA" id="ARBA00047469"/>
    </source>
</evidence>
<evidence type="ECO:0000313" key="16">
    <source>
        <dbReference type="EMBL" id="PWA01672.1"/>
    </source>
</evidence>
<dbReference type="Pfam" id="PF00133">
    <property type="entry name" value="tRNA-synt_1"/>
    <property type="match status" value="1"/>
</dbReference>
<dbReference type="AlphaFoldDB" id="A0A2U1J990"/>
<keyword evidence="6 11" id="KW-0067">ATP-binding</keyword>
<dbReference type="InterPro" id="IPR002300">
    <property type="entry name" value="aa-tRNA-synth_Ia"/>
</dbReference>
<comment type="subcellular location">
    <subcellularLocation>
        <location evidence="1">Cytoplasm</location>
    </subcellularLocation>
</comment>
<dbReference type="EC" id="6.1.1.4" evidence="3"/>
<evidence type="ECO:0000256" key="8">
    <source>
        <dbReference type="ARBA" id="ARBA00023146"/>
    </source>
</evidence>